<dbReference type="AlphaFoldDB" id="A0A1G2SHS8"/>
<sequence length="261" mass="28339">MKYLPSKSLLTLIALSVVLGSSALVFWATKKPATSFERGDTSWENTLPQNGGDQKIQPVTEQAADSILSEYIAAKKTDGETSQEDLDRITGAVAEGIRKETTGVAAHTLSDLKLVSDSAQSYRDYGNAIGLIFSRYEKNTGENEITIMRTAFSSKSSAEISKLSMNVSTYAKLSKELATVPTPKSLADIHLRFLNGYDGMARALGDIQTVFSDSVRGMVGIALYDHHLKTIISATIDLQKFFSVNTVSFTKEEPGLLLLGQ</sequence>
<name>A0A1G2SHS8_9BACT</name>
<dbReference type="STRING" id="1802730.A2591_02825"/>
<dbReference type="EMBL" id="MHUZ01000037">
    <property type="protein sequence ID" value="OHA84633.1"/>
    <property type="molecule type" value="Genomic_DNA"/>
</dbReference>
<evidence type="ECO:0000313" key="2">
    <source>
        <dbReference type="Proteomes" id="UP000178168"/>
    </source>
</evidence>
<proteinExistence type="predicted"/>
<organism evidence="1 2">
    <name type="scientific">Candidatus Yonathbacteria bacterium RIFOXYD1_FULL_52_36</name>
    <dbReference type="NCBI Taxonomy" id="1802730"/>
    <lineage>
        <taxon>Bacteria</taxon>
        <taxon>Candidatus Yonathiibacteriota</taxon>
    </lineage>
</organism>
<protein>
    <submittedName>
        <fullName evidence="1">Uncharacterized protein</fullName>
    </submittedName>
</protein>
<gene>
    <name evidence="1" type="ORF">A2591_02825</name>
</gene>
<accession>A0A1G2SHS8</accession>
<evidence type="ECO:0000313" key="1">
    <source>
        <dbReference type="EMBL" id="OHA84633.1"/>
    </source>
</evidence>
<comment type="caution">
    <text evidence="1">The sequence shown here is derived from an EMBL/GenBank/DDBJ whole genome shotgun (WGS) entry which is preliminary data.</text>
</comment>
<dbReference type="Proteomes" id="UP000178168">
    <property type="component" value="Unassembled WGS sequence"/>
</dbReference>
<reference evidence="1 2" key="1">
    <citation type="journal article" date="2016" name="Nat. Commun.">
        <title>Thousands of microbial genomes shed light on interconnected biogeochemical processes in an aquifer system.</title>
        <authorList>
            <person name="Anantharaman K."/>
            <person name="Brown C.T."/>
            <person name="Hug L.A."/>
            <person name="Sharon I."/>
            <person name="Castelle C.J."/>
            <person name="Probst A.J."/>
            <person name="Thomas B.C."/>
            <person name="Singh A."/>
            <person name="Wilkins M.J."/>
            <person name="Karaoz U."/>
            <person name="Brodie E.L."/>
            <person name="Williams K.H."/>
            <person name="Hubbard S.S."/>
            <person name="Banfield J.F."/>
        </authorList>
    </citation>
    <scope>NUCLEOTIDE SEQUENCE [LARGE SCALE GENOMIC DNA]</scope>
</reference>